<dbReference type="PANTHER" id="PTHR23026">
    <property type="entry name" value="NADPH NITROREDUCTASE"/>
    <property type="match status" value="1"/>
</dbReference>
<evidence type="ECO:0000259" key="4">
    <source>
        <dbReference type="Pfam" id="PF00881"/>
    </source>
</evidence>
<accession>A0A4Y9ES65</accession>
<dbReference type="SUPFAM" id="SSF55469">
    <property type="entry name" value="FMN-dependent nitroreductase-like"/>
    <property type="match status" value="1"/>
</dbReference>
<dbReference type="PANTHER" id="PTHR23026:SF90">
    <property type="entry name" value="IODOTYROSINE DEIODINASE 1"/>
    <property type="match status" value="1"/>
</dbReference>
<evidence type="ECO:0000256" key="1">
    <source>
        <dbReference type="ARBA" id="ARBA00022630"/>
    </source>
</evidence>
<organism evidence="5 6">
    <name type="scientific">Glacieibacterium arshaanense</name>
    <dbReference type="NCBI Taxonomy" id="2511025"/>
    <lineage>
        <taxon>Bacteria</taxon>
        <taxon>Pseudomonadati</taxon>
        <taxon>Pseudomonadota</taxon>
        <taxon>Alphaproteobacteria</taxon>
        <taxon>Sphingomonadales</taxon>
        <taxon>Sphingosinicellaceae</taxon>
        <taxon>Glacieibacterium</taxon>
    </lineage>
</organism>
<dbReference type="RefSeq" id="WP_135245201.1">
    <property type="nucleotide sequence ID" value="NZ_SIHO01000001.1"/>
</dbReference>
<gene>
    <name evidence="5" type="ORF">EUV02_05710</name>
</gene>
<evidence type="ECO:0000313" key="5">
    <source>
        <dbReference type="EMBL" id="TFU06477.1"/>
    </source>
</evidence>
<dbReference type="InterPro" id="IPR000415">
    <property type="entry name" value="Nitroreductase-like"/>
</dbReference>
<dbReference type="Gene3D" id="3.40.109.10">
    <property type="entry name" value="NADH Oxidase"/>
    <property type="match status" value="1"/>
</dbReference>
<dbReference type="CDD" id="cd02136">
    <property type="entry name" value="PnbA_NfnB-like"/>
    <property type="match status" value="1"/>
</dbReference>
<evidence type="ECO:0000256" key="3">
    <source>
        <dbReference type="ARBA" id="ARBA00023002"/>
    </source>
</evidence>
<keyword evidence="6" id="KW-1185">Reference proteome</keyword>
<evidence type="ECO:0000256" key="2">
    <source>
        <dbReference type="ARBA" id="ARBA00022643"/>
    </source>
</evidence>
<reference evidence="5 6" key="1">
    <citation type="submission" date="2019-02" db="EMBL/GenBank/DDBJ databases">
        <title>Polymorphobacter sp. isolated from the lake at the Tibet of China.</title>
        <authorList>
            <person name="Li A."/>
        </authorList>
    </citation>
    <scope>NUCLEOTIDE SEQUENCE [LARGE SCALE GENOMIC DNA]</scope>
    <source>
        <strain evidence="5 6">DJ1R-1</strain>
    </source>
</reference>
<dbReference type="EMBL" id="SIHO01000001">
    <property type="protein sequence ID" value="TFU06477.1"/>
    <property type="molecule type" value="Genomic_DNA"/>
</dbReference>
<dbReference type="Proteomes" id="UP000297737">
    <property type="component" value="Unassembled WGS sequence"/>
</dbReference>
<proteinExistence type="predicted"/>
<feature type="domain" description="Nitroreductase" evidence="4">
    <location>
        <begin position="8"/>
        <end position="195"/>
    </location>
</feature>
<keyword evidence="2" id="KW-0288">FMN</keyword>
<dbReference type="Pfam" id="PF00881">
    <property type="entry name" value="Nitroreductase"/>
    <property type="match status" value="1"/>
</dbReference>
<keyword evidence="3" id="KW-0560">Oxidoreductase</keyword>
<dbReference type="InterPro" id="IPR029479">
    <property type="entry name" value="Nitroreductase"/>
</dbReference>
<evidence type="ECO:0000313" key="6">
    <source>
        <dbReference type="Proteomes" id="UP000297737"/>
    </source>
</evidence>
<dbReference type="InterPro" id="IPR050627">
    <property type="entry name" value="Nitroreductase/BluB"/>
</dbReference>
<dbReference type="GO" id="GO:0016491">
    <property type="term" value="F:oxidoreductase activity"/>
    <property type="evidence" value="ECO:0007669"/>
    <property type="project" value="UniProtKB-KW"/>
</dbReference>
<dbReference type="OrthoDB" id="9802510at2"/>
<keyword evidence="1" id="KW-0285">Flavoprotein</keyword>
<sequence length="221" mass="24236">MKVSEALESRKSVRAFTDAPVDPAVIRRVLATASRAPSGGNVQPWHVDVVGGAELEALKAQVREAIAKGAQTPEYAIYPEGLGEPYKSRRFGIGEAMYAALGVPREDKAGRMKWFMRNFAFFDAPVALFTTVARTMGPPQWSDLGMFLQSVMLMLREEGLDSCAQECWAIYPETIRGFLGTPPERMLFCGMAIGHADTSAPVNTLHSARAPIEEFAHFRGI</sequence>
<dbReference type="AlphaFoldDB" id="A0A4Y9ES65"/>
<protein>
    <submittedName>
        <fullName evidence="5">Nitroreductase</fullName>
    </submittedName>
</protein>
<comment type="caution">
    <text evidence="5">The sequence shown here is derived from an EMBL/GenBank/DDBJ whole genome shotgun (WGS) entry which is preliminary data.</text>
</comment>
<name>A0A4Y9ES65_9SPHN</name>